<proteinExistence type="predicted"/>
<comment type="caution">
    <text evidence="2">The sequence shown here is derived from an EMBL/GenBank/DDBJ whole genome shotgun (WGS) entry which is preliminary data.</text>
</comment>
<evidence type="ECO:0000313" key="3">
    <source>
        <dbReference type="Proteomes" id="UP001194696"/>
    </source>
</evidence>
<name>A0ABQ7JSR2_9FUNG</name>
<feature type="signal peptide" evidence="1">
    <location>
        <begin position="1"/>
        <end position="20"/>
    </location>
</feature>
<keyword evidence="3" id="KW-1185">Reference proteome</keyword>
<dbReference type="EMBL" id="JAAAIM010000783">
    <property type="protein sequence ID" value="KAG0284344.1"/>
    <property type="molecule type" value="Genomic_DNA"/>
</dbReference>
<dbReference type="Proteomes" id="UP001194696">
    <property type="component" value="Unassembled WGS sequence"/>
</dbReference>
<accession>A0ABQ7JSR2</accession>
<dbReference type="PROSITE" id="PS51257">
    <property type="entry name" value="PROKAR_LIPOPROTEIN"/>
    <property type="match status" value="1"/>
</dbReference>
<keyword evidence="1" id="KW-0732">Signal</keyword>
<gene>
    <name evidence="2" type="ORF">BGZ96_011279</name>
</gene>
<organism evidence="2 3">
    <name type="scientific">Linnemannia gamsii</name>
    <dbReference type="NCBI Taxonomy" id="64522"/>
    <lineage>
        <taxon>Eukaryota</taxon>
        <taxon>Fungi</taxon>
        <taxon>Fungi incertae sedis</taxon>
        <taxon>Mucoromycota</taxon>
        <taxon>Mortierellomycotina</taxon>
        <taxon>Mortierellomycetes</taxon>
        <taxon>Mortierellales</taxon>
        <taxon>Mortierellaceae</taxon>
        <taxon>Linnemannia</taxon>
    </lineage>
</organism>
<sequence>MKIQFLTIATVALAASTVSAFSCPNDPTHTIGETCLSTLLEAANCNCYAYASVGSGNCWGKCQLAGKYKSNCIRGCSTQMTAEQGKCERIYQGFKKNGGGLDWAAKMGVKKGNLC</sequence>
<evidence type="ECO:0008006" key="4">
    <source>
        <dbReference type="Google" id="ProtNLM"/>
    </source>
</evidence>
<reference evidence="2 3" key="1">
    <citation type="journal article" date="2020" name="Fungal Divers.">
        <title>Resolving the Mortierellaceae phylogeny through synthesis of multi-gene phylogenetics and phylogenomics.</title>
        <authorList>
            <person name="Vandepol N."/>
            <person name="Liber J."/>
            <person name="Desiro A."/>
            <person name="Na H."/>
            <person name="Kennedy M."/>
            <person name="Barry K."/>
            <person name="Grigoriev I.V."/>
            <person name="Miller A.N."/>
            <person name="O'Donnell K."/>
            <person name="Stajich J.E."/>
            <person name="Bonito G."/>
        </authorList>
    </citation>
    <scope>NUCLEOTIDE SEQUENCE [LARGE SCALE GENOMIC DNA]</scope>
    <source>
        <strain evidence="2 3">AD045</strain>
    </source>
</reference>
<protein>
    <recommendedName>
        <fullName evidence="4">Extracellular membrane protein CFEM domain-containing protein</fullName>
    </recommendedName>
</protein>
<feature type="chain" id="PRO_5045637497" description="Extracellular membrane protein CFEM domain-containing protein" evidence="1">
    <location>
        <begin position="21"/>
        <end position="115"/>
    </location>
</feature>
<evidence type="ECO:0000256" key="1">
    <source>
        <dbReference type="SAM" id="SignalP"/>
    </source>
</evidence>
<evidence type="ECO:0000313" key="2">
    <source>
        <dbReference type="EMBL" id="KAG0284344.1"/>
    </source>
</evidence>